<dbReference type="Proteomes" id="UP000018466">
    <property type="component" value="Unassembled WGS sequence"/>
</dbReference>
<reference evidence="9 10" key="1">
    <citation type="submission" date="2011-10" db="EMBL/GenBank/DDBJ databases">
        <title>The Genome Sequence of Lachnospiraceae bacterium ACC2.</title>
        <authorList>
            <consortium name="The Broad Institute Genome Sequencing Platform"/>
            <person name="Earl A."/>
            <person name="Ward D."/>
            <person name="Feldgarden M."/>
            <person name="Gevers D."/>
            <person name="Sizova M."/>
            <person name="Hazen A."/>
            <person name="Epstein S."/>
            <person name="Young S.K."/>
            <person name="Zeng Q."/>
            <person name="Gargeya S."/>
            <person name="Fitzgerald M."/>
            <person name="Haas B."/>
            <person name="Abouelleil A."/>
            <person name="Alvarado L."/>
            <person name="Arachchi H.M."/>
            <person name="Berlin A."/>
            <person name="Brown A."/>
            <person name="Chapman S.B."/>
            <person name="Chen Z."/>
            <person name="Dunbar C."/>
            <person name="Freedman E."/>
            <person name="Gearin G."/>
            <person name="Goldberg J."/>
            <person name="Griggs A."/>
            <person name="Gujja S."/>
            <person name="Heiman D."/>
            <person name="Howarth C."/>
            <person name="Larson L."/>
            <person name="Lui A."/>
            <person name="MacDonald P.J.P."/>
            <person name="Montmayeur A."/>
            <person name="Murphy C."/>
            <person name="Neiman D."/>
            <person name="Pearson M."/>
            <person name="Priest M."/>
            <person name="Roberts A."/>
            <person name="Saif S."/>
            <person name="Shea T."/>
            <person name="Shenoy N."/>
            <person name="Sisk P."/>
            <person name="Stolte C."/>
            <person name="Sykes S."/>
            <person name="Wortman J."/>
            <person name="Nusbaum C."/>
            <person name="Birren B."/>
        </authorList>
    </citation>
    <scope>NUCLEOTIDE SEQUENCE [LARGE SCALE GENOMIC DNA]</scope>
    <source>
        <strain evidence="9 10">ACC2</strain>
    </source>
</reference>
<evidence type="ECO:0000256" key="1">
    <source>
        <dbReference type="ARBA" id="ARBA00004651"/>
    </source>
</evidence>
<feature type="transmembrane region" description="Helical" evidence="7">
    <location>
        <begin position="6"/>
        <end position="26"/>
    </location>
</feature>
<feature type="transmembrane region" description="Helical" evidence="7">
    <location>
        <begin position="184"/>
        <end position="202"/>
    </location>
</feature>
<dbReference type="PANTHER" id="PTHR30506:SF3">
    <property type="entry name" value="UPF0126 INNER MEMBRANE PROTEIN YADS-RELATED"/>
    <property type="match status" value="1"/>
</dbReference>
<dbReference type="InterPro" id="IPR005115">
    <property type="entry name" value="Gly_transporter"/>
</dbReference>
<dbReference type="OrthoDB" id="9791874at2"/>
<keyword evidence="6 7" id="KW-0472">Membrane</keyword>
<name>A0A930GPN8_9FIRM</name>
<feature type="transmembrane region" description="Helical" evidence="7">
    <location>
        <begin position="125"/>
        <end position="147"/>
    </location>
</feature>
<feature type="domain" description="Glycine transporter" evidence="8">
    <location>
        <begin position="101"/>
        <end position="175"/>
    </location>
</feature>
<sequence>MVFSVIGFMDLLGTIAFAISGALVGVKRDMDIFGVNILAVITACGGGMTRDIVIGKEPPVMFVNPIYVLIAVITANIVFLYLYTNRRLPGSKKALNALLFWCDTLGLAAFTVDGVFAGINIGMNRLFLCTFLGTVTGVGGGAIRDIFANQMPEIFWKNIYAMASVPGAILTVLAWRMLGSENKAALIGSLCVILVRCIAVHYDWNLPKVPKRSGQV</sequence>
<keyword evidence="10" id="KW-1185">Reference proteome</keyword>
<evidence type="ECO:0000256" key="6">
    <source>
        <dbReference type="ARBA" id="ARBA00023136"/>
    </source>
</evidence>
<evidence type="ECO:0000313" key="9">
    <source>
        <dbReference type="EMBL" id="EHO17490.1"/>
    </source>
</evidence>
<evidence type="ECO:0000256" key="3">
    <source>
        <dbReference type="ARBA" id="ARBA00022475"/>
    </source>
</evidence>
<feature type="transmembrane region" description="Helical" evidence="7">
    <location>
        <begin position="159"/>
        <end position="178"/>
    </location>
</feature>
<gene>
    <name evidence="9" type="ORF">HMPREF9623_01089</name>
</gene>
<dbReference type="RefSeq" id="WP_009532922.1">
    <property type="nucleotide sequence ID" value="NZ_JH590862.1"/>
</dbReference>
<protein>
    <recommendedName>
        <fullName evidence="8">Glycine transporter domain-containing protein</fullName>
    </recommendedName>
</protein>
<dbReference type="PANTHER" id="PTHR30506">
    <property type="entry name" value="INNER MEMBRANE PROTEIN"/>
    <property type="match status" value="1"/>
</dbReference>
<feature type="transmembrane region" description="Helical" evidence="7">
    <location>
        <begin position="66"/>
        <end position="83"/>
    </location>
</feature>
<comment type="subcellular location">
    <subcellularLocation>
        <location evidence="1">Cell membrane</location>
        <topology evidence="1">Multi-pass membrane protein</topology>
    </subcellularLocation>
</comment>
<feature type="domain" description="Glycine transporter" evidence="8">
    <location>
        <begin position="8"/>
        <end position="80"/>
    </location>
</feature>
<evidence type="ECO:0000256" key="2">
    <source>
        <dbReference type="ARBA" id="ARBA00008193"/>
    </source>
</evidence>
<dbReference type="EMBL" id="AGEL01000006">
    <property type="protein sequence ID" value="EHO17490.1"/>
    <property type="molecule type" value="Genomic_DNA"/>
</dbReference>
<evidence type="ECO:0000256" key="4">
    <source>
        <dbReference type="ARBA" id="ARBA00022692"/>
    </source>
</evidence>
<comment type="caution">
    <text evidence="9">The sequence shown here is derived from an EMBL/GenBank/DDBJ whole genome shotgun (WGS) entry which is preliminary data.</text>
</comment>
<dbReference type="Pfam" id="PF03458">
    <property type="entry name" value="Gly_transporter"/>
    <property type="match status" value="2"/>
</dbReference>
<keyword evidence="3" id="KW-1003">Cell membrane</keyword>
<accession>A0A930GPN8</accession>
<keyword evidence="4 7" id="KW-0812">Transmembrane</keyword>
<evidence type="ECO:0000256" key="5">
    <source>
        <dbReference type="ARBA" id="ARBA00022989"/>
    </source>
</evidence>
<dbReference type="GO" id="GO:0005886">
    <property type="term" value="C:plasma membrane"/>
    <property type="evidence" value="ECO:0007669"/>
    <property type="project" value="UniProtKB-SubCell"/>
</dbReference>
<feature type="transmembrane region" description="Helical" evidence="7">
    <location>
        <begin position="33"/>
        <end position="54"/>
    </location>
</feature>
<keyword evidence="5 7" id="KW-1133">Transmembrane helix</keyword>
<dbReference type="GeneID" id="86940845"/>
<evidence type="ECO:0000256" key="7">
    <source>
        <dbReference type="SAM" id="Phobius"/>
    </source>
</evidence>
<proteinExistence type="inferred from homology"/>
<evidence type="ECO:0000313" key="10">
    <source>
        <dbReference type="Proteomes" id="UP000018466"/>
    </source>
</evidence>
<comment type="similarity">
    <text evidence="2">Belongs to the UPF0126 family.</text>
</comment>
<evidence type="ECO:0000259" key="8">
    <source>
        <dbReference type="Pfam" id="PF03458"/>
    </source>
</evidence>
<dbReference type="AlphaFoldDB" id="A0A930GPN8"/>
<feature type="transmembrane region" description="Helical" evidence="7">
    <location>
        <begin position="95"/>
        <end position="119"/>
    </location>
</feature>
<organism evidence="9 10">
    <name type="scientific">Stomatobaculum longum</name>
    <dbReference type="NCBI Taxonomy" id="796942"/>
    <lineage>
        <taxon>Bacteria</taxon>
        <taxon>Bacillati</taxon>
        <taxon>Bacillota</taxon>
        <taxon>Clostridia</taxon>
        <taxon>Lachnospirales</taxon>
        <taxon>Lachnospiraceae</taxon>
        <taxon>Stomatobaculum</taxon>
    </lineage>
</organism>